<feature type="signal peptide" evidence="2">
    <location>
        <begin position="1"/>
        <end position="26"/>
    </location>
</feature>
<name>A0A518JPT7_9BACT</name>
<keyword evidence="2" id="KW-0732">Signal</keyword>
<feature type="domain" description="VWFA" evidence="3">
    <location>
        <begin position="305"/>
        <end position="480"/>
    </location>
</feature>
<organism evidence="5 6">
    <name type="scientific">Rosistilla carotiformis</name>
    <dbReference type="NCBI Taxonomy" id="2528017"/>
    <lineage>
        <taxon>Bacteria</taxon>
        <taxon>Pseudomonadati</taxon>
        <taxon>Planctomycetota</taxon>
        <taxon>Planctomycetia</taxon>
        <taxon>Pirellulales</taxon>
        <taxon>Pirellulaceae</taxon>
        <taxon>Rosistilla</taxon>
    </lineage>
</organism>
<dbReference type="PROSITE" id="PS50234">
    <property type="entry name" value="VWFA"/>
    <property type="match status" value="1"/>
</dbReference>
<proteinExistence type="predicted"/>
<dbReference type="Gene3D" id="3.40.50.410">
    <property type="entry name" value="von Willebrand factor, type A domain"/>
    <property type="match status" value="1"/>
</dbReference>
<feature type="compositionally biased region" description="Polar residues" evidence="1">
    <location>
        <begin position="678"/>
        <end position="693"/>
    </location>
</feature>
<dbReference type="PROSITE" id="PS51468">
    <property type="entry name" value="VIT"/>
    <property type="match status" value="1"/>
</dbReference>
<feature type="compositionally biased region" description="Pro residues" evidence="1">
    <location>
        <begin position="44"/>
        <end position="61"/>
    </location>
</feature>
<dbReference type="RefSeq" id="WP_197452359.1">
    <property type="nucleotide sequence ID" value="NZ_CP036348.1"/>
</dbReference>
<dbReference type="PANTHER" id="PTHR45737:SF6">
    <property type="entry name" value="VON WILLEBRAND FACTOR A DOMAIN-CONTAINING PROTEIN 5A"/>
    <property type="match status" value="1"/>
</dbReference>
<evidence type="ECO:0000256" key="1">
    <source>
        <dbReference type="SAM" id="MobiDB-lite"/>
    </source>
</evidence>
<feature type="chain" id="PRO_5022220033" evidence="2">
    <location>
        <begin position="27"/>
        <end position="798"/>
    </location>
</feature>
<evidence type="ECO:0000313" key="6">
    <source>
        <dbReference type="Proteomes" id="UP000315082"/>
    </source>
</evidence>
<dbReference type="SUPFAM" id="SSF53300">
    <property type="entry name" value="vWA-like"/>
    <property type="match status" value="1"/>
</dbReference>
<dbReference type="SMART" id="SM00609">
    <property type="entry name" value="VIT"/>
    <property type="match status" value="1"/>
</dbReference>
<protein>
    <submittedName>
        <fullName evidence="5">von Willebrand factor type A domain protein</fullName>
    </submittedName>
</protein>
<dbReference type="Proteomes" id="UP000315082">
    <property type="component" value="Chromosome"/>
</dbReference>
<dbReference type="KEGG" id="rcf:Poly24_12630"/>
<evidence type="ECO:0000313" key="5">
    <source>
        <dbReference type="EMBL" id="QDV67562.1"/>
    </source>
</evidence>
<dbReference type="InterPro" id="IPR036465">
    <property type="entry name" value="vWFA_dom_sf"/>
</dbReference>
<accession>A0A518JPT7</accession>
<evidence type="ECO:0000256" key="2">
    <source>
        <dbReference type="SAM" id="SignalP"/>
    </source>
</evidence>
<dbReference type="SMART" id="SM00327">
    <property type="entry name" value="VWA"/>
    <property type="match status" value="1"/>
</dbReference>
<feature type="region of interest" description="Disordered" evidence="1">
    <location>
        <begin position="41"/>
        <end position="62"/>
    </location>
</feature>
<evidence type="ECO:0000259" key="4">
    <source>
        <dbReference type="PROSITE" id="PS51468"/>
    </source>
</evidence>
<reference evidence="5 6" key="1">
    <citation type="submission" date="2019-02" db="EMBL/GenBank/DDBJ databases">
        <title>Deep-cultivation of Planctomycetes and their phenomic and genomic characterization uncovers novel biology.</title>
        <authorList>
            <person name="Wiegand S."/>
            <person name="Jogler M."/>
            <person name="Boedeker C."/>
            <person name="Pinto D."/>
            <person name="Vollmers J."/>
            <person name="Rivas-Marin E."/>
            <person name="Kohn T."/>
            <person name="Peeters S.H."/>
            <person name="Heuer A."/>
            <person name="Rast P."/>
            <person name="Oberbeckmann S."/>
            <person name="Bunk B."/>
            <person name="Jeske O."/>
            <person name="Meyerdierks A."/>
            <person name="Storesund J.E."/>
            <person name="Kallscheuer N."/>
            <person name="Luecker S."/>
            <person name="Lage O.M."/>
            <person name="Pohl T."/>
            <person name="Merkel B.J."/>
            <person name="Hornburger P."/>
            <person name="Mueller R.-W."/>
            <person name="Bruemmer F."/>
            <person name="Labrenz M."/>
            <person name="Spormann A.M."/>
            <person name="Op den Camp H."/>
            <person name="Overmann J."/>
            <person name="Amann R."/>
            <person name="Jetten M.S.M."/>
            <person name="Mascher T."/>
            <person name="Medema M.H."/>
            <person name="Devos D.P."/>
            <person name="Kaster A.-K."/>
            <person name="Ovreas L."/>
            <person name="Rohde M."/>
            <person name="Galperin M.Y."/>
            <person name="Jogler C."/>
        </authorList>
    </citation>
    <scope>NUCLEOTIDE SEQUENCE [LARGE SCALE GENOMIC DNA]</scope>
    <source>
        <strain evidence="5 6">Poly24</strain>
    </source>
</reference>
<dbReference type="EMBL" id="CP036348">
    <property type="protein sequence ID" value="QDV67562.1"/>
    <property type="molecule type" value="Genomic_DNA"/>
</dbReference>
<evidence type="ECO:0000259" key="3">
    <source>
        <dbReference type="PROSITE" id="PS50234"/>
    </source>
</evidence>
<dbReference type="PANTHER" id="PTHR45737">
    <property type="entry name" value="VON WILLEBRAND FACTOR A DOMAIN-CONTAINING PROTEIN 5A"/>
    <property type="match status" value="1"/>
</dbReference>
<dbReference type="Pfam" id="PF08487">
    <property type="entry name" value="VIT"/>
    <property type="match status" value="1"/>
</dbReference>
<gene>
    <name evidence="5" type="ORF">Poly24_12630</name>
</gene>
<dbReference type="InterPro" id="IPR013694">
    <property type="entry name" value="VIT"/>
</dbReference>
<dbReference type="InterPro" id="IPR002035">
    <property type="entry name" value="VWF_A"/>
</dbReference>
<feature type="region of interest" description="Disordered" evidence="1">
    <location>
        <begin position="670"/>
        <end position="722"/>
    </location>
</feature>
<feature type="domain" description="VIT" evidence="4">
    <location>
        <begin position="53"/>
        <end position="181"/>
    </location>
</feature>
<keyword evidence="6" id="KW-1185">Reference proteome</keyword>
<sequence length="798" mass="87837" precursor="true">MSRTIATVATCASLCLTLFWISPAQAQGLLIASEPGIGDRLPRPIRPPWRPSPNPRPPQPTTPGFLYNIARLEIDASIQGQIAQVQVDQTFKNVTSRTLQVKFVFPLPDDGAIDQMTFMVDGEELTGRLLEADKAREIYEGYVRRSKDPALVQWIGHGMFQTQVFPVPPGAERTVTLQYSQICRRSGSMNDWTLPLAPTQFTSQPIGEIVIRGRIRSDAKLGNVYSPTHEVDFDRRDDHRSEFKYTAKKHVPESDFRVLWEAGDSPLQISLITHRPDPKEDGYFLMLLQPSLPESDPANAKVGKNIVVVVDKSGSMRGEKIEQARRASRYVVDQLKPQDRFTLITYDSDVDTFNNELIAADPATHEDATDYIDSILAGGSTNIDAALSKALAATKGSDGPAYVVFMSDGQPTVGEKNGMKIADKASKQIASGTRLFSLGIGHDVNSRLLDKLAEVCFGQTMYVRPGEPLDDVVKKLYDRIGAPALTGAKLAITVDGRQGGTRMLYPSEIYDLFSGDQLVIAGRYRRDGDVQIKLTGDFQGESQEFVFDGKFAKQTDESKNVFVERLWATRRIGQIIDEIDLYGEQSELVDELILLSKKHGILTPYTAYLAEEKTDLNDRAAGRELAQVQLHRLHAESGADAFHQRSFKSQLKQANRGIQSSNQSIIAPAAPASGASRSLGQTWSNAGNATSPRFQGGMASGSVASPTPNAPAVGPEAPHNSLPRVKQIATKTFYLKNDRYVDAEATKEQIEAATKVTQFSEAYFGLLDKLGQKMNPYLTESSEILVVVDGKPYLILPQ</sequence>
<dbReference type="Pfam" id="PF00092">
    <property type="entry name" value="VWA"/>
    <property type="match status" value="1"/>
</dbReference>
<dbReference type="AlphaFoldDB" id="A0A518JPT7"/>